<sequence>MATRKVYPTSYVLENADDKDETNERSASRVGKSLDEDESDEEAAGIATRAQRKRVEAGLQTANAKEFFLKRLVIALILLVILLVVVVVSLVIALVKSKCKESEPETGTDNQQAKCKETDELELKKRDKGGQVQIIVKELQLPFRAHWTPKRDCHFALYKYKTQNISQRLEAAVIAINRSFFQELSSLRTTFSSKA</sequence>
<comment type="caution">
    <text evidence="3">The sequence shown here is derived from an EMBL/GenBank/DDBJ whole genome shotgun (WGS) entry which is preliminary data.</text>
</comment>
<dbReference type="Proteomes" id="UP001159405">
    <property type="component" value="Unassembled WGS sequence"/>
</dbReference>
<feature type="transmembrane region" description="Helical" evidence="2">
    <location>
        <begin position="72"/>
        <end position="95"/>
    </location>
</feature>
<feature type="non-terminal residue" evidence="3">
    <location>
        <position position="195"/>
    </location>
</feature>
<keyword evidence="2" id="KW-0472">Membrane</keyword>
<organism evidence="3 4">
    <name type="scientific">Porites lobata</name>
    <dbReference type="NCBI Taxonomy" id="104759"/>
    <lineage>
        <taxon>Eukaryota</taxon>
        <taxon>Metazoa</taxon>
        <taxon>Cnidaria</taxon>
        <taxon>Anthozoa</taxon>
        <taxon>Hexacorallia</taxon>
        <taxon>Scleractinia</taxon>
        <taxon>Fungiina</taxon>
        <taxon>Poritidae</taxon>
        <taxon>Porites</taxon>
    </lineage>
</organism>
<evidence type="ECO:0000256" key="1">
    <source>
        <dbReference type="SAM" id="MobiDB-lite"/>
    </source>
</evidence>
<keyword evidence="4" id="KW-1185">Reference proteome</keyword>
<evidence type="ECO:0000313" key="4">
    <source>
        <dbReference type="Proteomes" id="UP001159405"/>
    </source>
</evidence>
<feature type="region of interest" description="Disordered" evidence="1">
    <location>
        <begin position="1"/>
        <end position="47"/>
    </location>
</feature>
<keyword evidence="2" id="KW-0812">Transmembrane</keyword>
<name>A0ABN8PE38_9CNID</name>
<accession>A0ABN8PE38</accession>
<evidence type="ECO:0000313" key="3">
    <source>
        <dbReference type="EMBL" id="CAH3140947.1"/>
    </source>
</evidence>
<gene>
    <name evidence="3" type="ORF">PLOB_00041457</name>
</gene>
<reference evidence="3 4" key="1">
    <citation type="submission" date="2022-05" db="EMBL/GenBank/DDBJ databases">
        <authorList>
            <consortium name="Genoscope - CEA"/>
            <person name="William W."/>
        </authorList>
    </citation>
    <scope>NUCLEOTIDE SEQUENCE [LARGE SCALE GENOMIC DNA]</scope>
</reference>
<protein>
    <submittedName>
        <fullName evidence="3">Uncharacterized protein</fullName>
    </submittedName>
</protein>
<proteinExistence type="predicted"/>
<dbReference type="EMBL" id="CALNXK010000065">
    <property type="protein sequence ID" value="CAH3140947.1"/>
    <property type="molecule type" value="Genomic_DNA"/>
</dbReference>
<evidence type="ECO:0000256" key="2">
    <source>
        <dbReference type="SAM" id="Phobius"/>
    </source>
</evidence>
<keyword evidence="2" id="KW-1133">Transmembrane helix</keyword>